<dbReference type="Pfam" id="PF23981">
    <property type="entry name" value="DUF7305"/>
    <property type="match status" value="1"/>
</dbReference>
<evidence type="ECO:0000313" key="4">
    <source>
        <dbReference type="EMBL" id="RHF51808.1"/>
    </source>
</evidence>
<dbReference type="AlphaFoldDB" id="A0A414NX17"/>
<dbReference type="Proteomes" id="UP000283442">
    <property type="component" value="Unassembled WGS sequence"/>
</dbReference>
<comment type="caution">
    <text evidence="4">The sequence shown here is derived from an EMBL/GenBank/DDBJ whole genome shotgun (WGS) entry which is preliminary data.</text>
</comment>
<evidence type="ECO:0000259" key="2">
    <source>
        <dbReference type="Pfam" id="PF13400"/>
    </source>
</evidence>
<proteinExistence type="predicted"/>
<organism evidence="4 5">
    <name type="scientific">Mitsuokella multacida</name>
    <dbReference type="NCBI Taxonomy" id="52226"/>
    <lineage>
        <taxon>Bacteria</taxon>
        <taxon>Bacillati</taxon>
        <taxon>Bacillota</taxon>
        <taxon>Negativicutes</taxon>
        <taxon>Selenomonadales</taxon>
        <taxon>Selenomonadaceae</taxon>
        <taxon>Mitsuokella</taxon>
    </lineage>
</organism>
<keyword evidence="1" id="KW-0472">Membrane</keyword>
<dbReference type="InterPro" id="IPR028087">
    <property type="entry name" value="Tad_N"/>
</dbReference>
<feature type="domain" description="DUF7305" evidence="3">
    <location>
        <begin position="468"/>
        <end position="547"/>
    </location>
</feature>
<dbReference type="EMBL" id="QRHE01000005">
    <property type="protein sequence ID" value="RHF51808.1"/>
    <property type="molecule type" value="Genomic_DNA"/>
</dbReference>
<dbReference type="Pfam" id="PF13400">
    <property type="entry name" value="Tad"/>
    <property type="match status" value="1"/>
</dbReference>
<feature type="transmembrane region" description="Helical" evidence="1">
    <location>
        <begin position="112"/>
        <end position="132"/>
    </location>
</feature>
<dbReference type="InterPro" id="IPR055729">
    <property type="entry name" value="DUF7305"/>
</dbReference>
<name>A0A414NX17_9FIRM</name>
<protein>
    <submittedName>
        <fullName evidence="4">Uncharacterized protein</fullName>
    </submittedName>
</protein>
<feature type="domain" description="Putative Flp pilus-assembly TadG-like N-terminal" evidence="2">
    <location>
        <begin position="111"/>
        <end position="156"/>
    </location>
</feature>
<evidence type="ECO:0000256" key="1">
    <source>
        <dbReference type="SAM" id="Phobius"/>
    </source>
</evidence>
<dbReference type="OrthoDB" id="1662337at2"/>
<keyword evidence="1" id="KW-1133">Transmembrane helix</keyword>
<keyword evidence="1" id="KW-0812">Transmembrane</keyword>
<evidence type="ECO:0000259" key="3">
    <source>
        <dbReference type="Pfam" id="PF23981"/>
    </source>
</evidence>
<gene>
    <name evidence="4" type="ORF">DW674_06190</name>
</gene>
<accession>A0A414NX17</accession>
<evidence type="ECO:0000313" key="5">
    <source>
        <dbReference type="Proteomes" id="UP000283442"/>
    </source>
</evidence>
<reference evidence="4 5" key="1">
    <citation type="submission" date="2018-08" db="EMBL/GenBank/DDBJ databases">
        <title>A genome reference for cultivated species of the human gut microbiota.</title>
        <authorList>
            <person name="Zou Y."/>
            <person name="Xue W."/>
            <person name="Luo G."/>
        </authorList>
    </citation>
    <scope>NUCLEOTIDE SEQUENCE [LARGE SCALE GENOMIC DNA]</scope>
    <source>
        <strain evidence="4 5">AM25-21AC</strain>
    </source>
</reference>
<sequence>MHQSEPMDLIRQPPAATFPVRGEGCAAGLGFVDDEDGANLAFSRQGEGGPRSGGRGLGAGAARDGQMKDCFDGAVLFFVAAGRGDCYTRGKQSVLGKKGAAMRGHRRGQQGAILVLTAFLLPFIIAFTGMAVDFGSAYVRRSQLQNAADAAVLAGAYHLDDDKADDVVLQYLKTNLDPHFTNYSYQTGDDFPDKFETLNYHTDKQKDELDVTLRSSVEASFLKLFDINTIPVSATAKAKVSTEESSDTTDDIFNYGLVAGKIPDYNYTYSGVDAAKPYSSILFDNKDIYVKGNIATNGRIAIDNHGVDTLDGKIYASYDVFRSRPYPPRYFDNGNIYKKYSPDVWGTIDWGDVEYNGRIIRMESYIAFIDENGKSFTEPTVIHGTMQDVSRPDKVNYVQRFDISRDGNKGIDGLIRKYRDMGEADRLANHVYYNDTDDRTPYFWINSSGEYPGWTTSSDRWYRVIIAKGDINVGSNYPTEPSENEYGIIISLNGNINLHNDKTFHGIVYAPKGKITIDRTGDVFGSIVADNITINSPMRITAKNYLKGTSSGSSTSRKKKVNLIK</sequence>